<dbReference type="OrthoDB" id="9777638at2"/>
<dbReference type="InterPro" id="IPR013216">
    <property type="entry name" value="Methyltransf_11"/>
</dbReference>
<accession>A0A1I6FGW2</accession>
<evidence type="ECO:0000313" key="3">
    <source>
        <dbReference type="Proteomes" id="UP000198583"/>
    </source>
</evidence>
<name>A0A1I6FGW2_9PSEU</name>
<dbReference type="GO" id="GO:0008757">
    <property type="term" value="F:S-adenosylmethionine-dependent methyltransferase activity"/>
    <property type="evidence" value="ECO:0007669"/>
    <property type="project" value="InterPro"/>
</dbReference>
<sequence length="282" mass="30100">MTDLHETTQHAEHVAPVEAWDAIAAQYDEHVAPGEADLAQAGLRLAGLREGDTFLDVAAGTGGLSLPAARLGATVVATDWSPRMIEHCTARATAEGLDVDGRVMDCHHLDLPDDTYDVTGSQFGVMLVPGQATALREMVRVTKPGGRVLLIAYGNPGEFEALHFFVAAVQAVVPAFEGPSEDEPLLEFQVADPDVLHRRLTDAGLKNVTVDTSHQERIHVRTGQQLWDWCLGGNPVPGALVADLTDQQRADIVQVLDGMIRERSTSGPAVLSAPLNIGVGTK</sequence>
<evidence type="ECO:0000259" key="1">
    <source>
        <dbReference type="Pfam" id="PF08241"/>
    </source>
</evidence>
<dbReference type="InterPro" id="IPR029063">
    <property type="entry name" value="SAM-dependent_MTases_sf"/>
</dbReference>
<dbReference type="RefSeq" id="WP_093605593.1">
    <property type="nucleotide sequence ID" value="NZ_FOYL01000017.1"/>
</dbReference>
<dbReference type="PANTHER" id="PTHR43591:SF24">
    <property type="entry name" value="2-METHOXY-6-POLYPRENYL-1,4-BENZOQUINOL METHYLASE, MITOCHONDRIAL"/>
    <property type="match status" value="1"/>
</dbReference>
<keyword evidence="2" id="KW-0808">Transferase</keyword>
<keyword evidence="2" id="KW-0830">Ubiquinone</keyword>
<dbReference type="GO" id="GO:0032259">
    <property type="term" value="P:methylation"/>
    <property type="evidence" value="ECO:0007669"/>
    <property type="project" value="UniProtKB-KW"/>
</dbReference>
<proteinExistence type="predicted"/>
<dbReference type="Proteomes" id="UP000198583">
    <property type="component" value="Unassembled WGS sequence"/>
</dbReference>
<gene>
    <name evidence="2" type="ORF">SAMN04488564_11779</name>
</gene>
<reference evidence="3" key="1">
    <citation type="submission" date="2016-10" db="EMBL/GenBank/DDBJ databases">
        <authorList>
            <person name="Varghese N."/>
            <person name="Submissions S."/>
        </authorList>
    </citation>
    <scope>NUCLEOTIDE SEQUENCE [LARGE SCALE GENOMIC DNA]</scope>
    <source>
        <strain evidence="3">DSM 44232</strain>
    </source>
</reference>
<organism evidence="2 3">
    <name type="scientific">Lentzea waywayandensis</name>
    <dbReference type="NCBI Taxonomy" id="84724"/>
    <lineage>
        <taxon>Bacteria</taxon>
        <taxon>Bacillati</taxon>
        <taxon>Actinomycetota</taxon>
        <taxon>Actinomycetes</taxon>
        <taxon>Pseudonocardiales</taxon>
        <taxon>Pseudonocardiaceae</taxon>
        <taxon>Lentzea</taxon>
    </lineage>
</organism>
<dbReference type="Gene3D" id="3.40.50.150">
    <property type="entry name" value="Vaccinia Virus protein VP39"/>
    <property type="match status" value="1"/>
</dbReference>
<dbReference type="SUPFAM" id="SSF53335">
    <property type="entry name" value="S-adenosyl-L-methionine-dependent methyltransferases"/>
    <property type="match status" value="1"/>
</dbReference>
<dbReference type="EMBL" id="FOYL01000017">
    <property type="protein sequence ID" value="SFR29155.1"/>
    <property type="molecule type" value="Genomic_DNA"/>
</dbReference>
<dbReference type="Pfam" id="PF08241">
    <property type="entry name" value="Methyltransf_11"/>
    <property type="match status" value="1"/>
</dbReference>
<feature type="domain" description="Methyltransferase type 11" evidence="1">
    <location>
        <begin position="55"/>
        <end position="149"/>
    </location>
</feature>
<keyword evidence="2" id="KW-0489">Methyltransferase</keyword>
<dbReference type="STRING" id="84724.SAMN04488564_11779"/>
<dbReference type="AlphaFoldDB" id="A0A1I6FGW2"/>
<dbReference type="PANTHER" id="PTHR43591">
    <property type="entry name" value="METHYLTRANSFERASE"/>
    <property type="match status" value="1"/>
</dbReference>
<protein>
    <submittedName>
        <fullName evidence="2">Ubiquinone/menaquinone biosynthesis C-methylase UbiE</fullName>
    </submittedName>
</protein>
<dbReference type="CDD" id="cd02440">
    <property type="entry name" value="AdoMet_MTases"/>
    <property type="match status" value="1"/>
</dbReference>
<keyword evidence="3" id="KW-1185">Reference proteome</keyword>
<evidence type="ECO:0000313" key="2">
    <source>
        <dbReference type="EMBL" id="SFR29155.1"/>
    </source>
</evidence>